<protein>
    <submittedName>
        <fullName evidence="1">Uncharacterized protein</fullName>
    </submittedName>
</protein>
<proteinExistence type="predicted"/>
<evidence type="ECO:0000313" key="2">
    <source>
        <dbReference type="Proteomes" id="UP000887159"/>
    </source>
</evidence>
<name>A0A8X6SGT4_TRICX</name>
<evidence type="ECO:0000313" key="1">
    <source>
        <dbReference type="EMBL" id="GFY06708.1"/>
    </source>
</evidence>
<keyword evidence="2" id="KW-1185">Reference proteome</keyword>
<comment type="caution">
    <text evidence="1">The sequence shown here is derived from an EMBL/GenBank/DDBJ whole genome shotgun (WGS) entry which is preliminary data.</text>
</comment>
<dbReference type="Proteomes" id="UP000887159">
    <property type="component" value="Unassembled WGS sequence"/>
</dbReference>
<gene>
    <name evidence="1" type="ORF">TNCV_3525641</name>
</gene>
<sequence>MIRIIGRKEESLGRFRKSSLKYRLLDFNRLTSYVVCSLQSLFNEIGTVRIRSGKGHSSAMTTIEDRYLPITERWD</sequence>
<dbReference type="AlphaFoldDB" id="A0A8X6SGT4"/>
<accession>A0A8X6SGT4</accession>
<reference evidence="1" key="1">
    <citation type="submission" date="2020-08" db="EMBL/GenBank/DDBJ databases">
        <title>Multicomponent nature underlies the extraordinary mechanical properties of spider dragline silk.</title>
        <authorList>
            <person name="Kono N."/>
            <person name="Nakamura H."/>
            <person name="Mori M."/>
            <person name="Yoshida Y."/>
            <person name="Ohtoshi R."/>
            <person name="Malay A.D."/>
            <person name="Moran D.A.P."/>
            <person name="Tomita M."/>
            <person name="Numata K."/>
            <person name="Arakawa K."/>
        </authorList>
    </citation>
    <scope>NUCLEOTIDE SEQUENCE</scope>
</reference>
<organism evidence="1 2">
    <name type="scientific">Trichonephila clavipes</name>
    <name type="common">Golden silk orbweaver</name>
    <name type="synonym">Nephila clavipes</name>
    <dbReference type="NCBI Taxonomy" id="2585209"/>
    <lineage>
        <taxon>Eukaryota</taxon>
        <taxon>Metazoa</taxon>
        <taxon>Ecdysozoa</taxon>
        <taxon>Arthropoda</taxon>
        <taxon>Chelicerata</taxon>
        <taxon>Arachnida</taxon>
        <taxon>Araneae</taxon>
        <taxon>Araneomorphae</taxon>
        <taxon>Entelegynae</taxon>
        <taxon>Araneoidea</taxon>
        <taxon>Nephilidae</taxon>
        <taxon>Trichonephila</taxon>
    </lineage>
</organism>
<dbReference type="EMBL" id="BMAU01021261">
    <property type="protein sequence ID" value="GFY06708.1"/>
    <property type="molecule type" value="Genomic_DNA"/>
</dbReference>